<feature type="region of interest" description="Disordered" evidence="1">
    <location>
        <begin position="39"/>
        <end position="61"/>
    </location>
</feature>
<organism evidence="2">
    <name type="scientific">mine drainage metagenome</name>
    <dbReference type="NCBI Taxonomy" id="410659"/>
    <lineage>
        <taxon>unclassified sequences</taxon>
        <taxon>metagenomes</taxon>
        <taxon>ecological metagenomes</taxon>
    </lineage>
</organism>
<dbReference type="EMBL" id="CABM01000056">
    <property type="protein sequence ID" value="CBH98558.1"/>
    <property type="molecule type" value="Genomic_DNA"/>
</dbReference>
<feature type="region of interest" description="Disordered" evidence="1">
    <location>
        <begin position="76"/>
        <end position="148"/>
    </location>
</feature>
<feature type="compositionally biased region" description="Low complexity" evidence="1">
    <location>
        <begin position="138"/>
        <end position="148"/>
    </location>
</feature>
<evidence type="ECO:0000313" key="2">
    <source>
        <dbReference type="EMBL" id="CBH98558.1"/>
    </source>
</evidence>
<evidence type="ECO:0000256" key="1">
    <source>
        <dbReference type="SAM" id="MobiDB-lite"/>
    </source>
</evidence>
<feature type="compositionally biased region" description="Basic and acidic residues" evidence="1">
    <location>
        <begin position="122"/>
        <end position="131"/>
    </location>
</feature>
<name>E6PUF1_9ZZZZ</name>
<gene>
    <name evidence="2" type="ORF">CARN2_4039</name>
</gene>
<dbReference type="AlphaFoldDB" id="E6PUF1"/>
<comment type="caution">
    <text evidence="2">The sequence shown here is derived from an EMBL/GenBank/DDBJ whole genome shotgun (WGS) entry which is preliminary data.</text>
</comment>
<feature type="compositionally biased region" description="Basic residues" evidence="1">
    <location>
        <begin position="107"/>
        <end position="121"/>
    </location>
</feature>
<accession>E6PUF1</accession>
<proteinExistence type="predicted"/>
<protein>
    <submittedName>
        <fullName evidence="2">Uncharacterized protein</fullName>
    </submittedName>
</protein>
<reference evidence="2" key="1">
    <citation type="submission" date="2009-10" db="EMBL/GenBank/DDBJ databases">
        <title>Diversity of trophic interactions inside an arsenic-rich microbial ecosystem.</title>
        <authorList>
            <person name="Bertin P.N."/>
            <person name="Heinrich-Salmeron A."/>
            <person name="Pelletier E."/>
            <person name="Goulhen-Chollet F."/>
            <person name="Arsene-Ploetze F."/>
            <person name="Gallien S."/>
            <person name="Calteau A."/>
            <person name="Vallenet D."/>
            <person name="Casiot C."/>
            <person name="Chane-Woon-Ming B."/>
            <person name="Giloteaux L."/>
            <person name="Barakat M."/>
            <person name="Bonnefoy V."/>
            <person name="Bruneel O."/>
            <person name="Chandler M."/>
            <person name="Cleiss J."/>
            <person name="Duran R."/>
            <person name="Elbaz-Poulichet F."/>
            <person name="Fonknechten N."/>
            <person name="Lauga B."/>
            <person name="Mornico D."/>
            <person name="Ortet P."/>
            <person name="Schaeffer C."/>
            <person name="Siguier P."/>
            <person name="Alexander Thil Smith A."/>
            <person name="Van Dorsselaer A."/>
            <person name="Weissenbach J."/>
            <person name="Medigue C."/>
            <person name="Le Paslier D."/>
        </authorList>
    </citation>
    <scope>NUCLEOTIDE SEQUENCE</scope>
</reference>
<sequence>MPRIRANAPHMNAFIWGIESRNAPLKCYCLLTPGWATTRHDNSNQPRNMRSAASVPGAQQRLQAARKAHLLIIATAQRPGPAASSSLSGVMRHRDGPEAWGQAQRSTHLRRRPGPQSRKSRFAREARMVWRRERRTPPTRAMAAAPTR</sequence>